<dbReference type="Proteomes" id="UP000008694">
    <property type="component" value="Unassembled WGS sequence"/>
</dbReference>
<dbReference type="HOGENOM" id="CLU_1306363_0_0_1"/>
<dbReference type="PANTHER" id="PTHR11749">
    <property type="entry name" value="RIBULOSE-5-PHOSPHATE-3-EPIMERASE"/>
    <property type="match status" value="1"/>
</dbReference>
<evidence type="ECO:0000256" key="1">
    <source>
        <dbReference type="ARBA" id="ARBA00022723"/>
    </source>
</evidence>
<dbReference type="AlphaFoldDB" id="D7L9K7"/>
<dbReference type="InterPro" id="IPR013785">
    <property type="entry name" value="Aldolase_TIM"/>
</dbReference>
<dbReference type="InterPro" id="IPR011060">
    <property type="entry name" value="RibuloseP-bd_barrel"/>
</dbReference>
<dbReference type="InterPro" id="IPR000056">
    <property type="entry name" value="Ribul_P_3_epim-like"/>
</dbReference>
<evidence type="ECO:0000313" key="4">
    <source>
        <dbReference type="Proteomes" id="UP000008694"/>
    </source>
</evidence>
<name>D7L9K7_ARALL</name>
<sequence>MLTITPRSSGFDPAAAGSLLLIRRCCHRIGLRKSSGEGQSDDRSGLHMDIMKLVSALTTILMVLLFHLQDGHFVPNLTIGAPLIESLRKHTNAYLDCHLMVTNPIDYVEHMAKAGASGFTFHVEVAKGILAPFQTILIFYGFDLNCLFQRIGNNLSAGMRPAVALKPGTPVEQVYPLVEGTIPVEMVLVMTVEPGFEFMPNMMGKVMLGLL</sequence>
<dbReference type="STRING" id="81972.D7L9K7"/>
<protein>
    <submittedName>
        <fullName evidence="3">Predicted protein</fullName>
    </submittedName>
</protein>
<dbReference type="eggNOG" id="KOG3111">
    <property type="taxonomic scope" value="Eukaryota"/>
</dbReference>
<organism evidence="4">
    <name type="scientific">Arabidopsis lyrata subsp. lyrata</name>
    <name type="common">Lyre-leaved rock-cress</name>
    <dbReference type="NCBI Taxonomy" id="81972"/>
    <lineage>
        <taxon>Eukaryota</taxon>
        <taxon>Viridiplantae</taxon>
        <taxon>Streptophyta</taxon>
        <taxon>Embryophyta</taxon>
        <taxon>Tracheophyta</taxon>
        <taxon>Spermatophyta</taxon>
        <taxon>Magnoliopsida</taxon>
        <taxon>eudicotyledons</taxon>
        <taxon>Gunneridae</taxon>
        <taxon>Pentapetalae</taxon>
        <taxon>rosids</taxon>
        <taxon>malvids</taxon>
        <taxon>Brassicales</taxon>
        <taxon>Brassicaceae</taxon>
        <taxon>Camelineae</taxon>
        <taxon>Arabidopsis</taxon>
    </lineage>
</organism>
<dbReference type="GO" id="GO:0016857">
    <property type="term" value="F:racemase and epimerase activity, acting on carbohydrates and derivatives"/>
    <property type="evidence" value="ECO:0007669"/>
    <property type="project" value="InterPro"/>
</dbReference>
<evidence type="ECO:0000313" key="3">
    <source>
        <dbReference type="EMBL" id="EFH58422.1"/>
    </source>
</evidence>
<keyword evidence="4" id="KW-1185">Reference proteome</keyword>
<dbReference type="Gramene" id="Al_scaffold_0003_27">
    <property type="protein sequence ID" value="Al_scaffold_0003_27"/>
    <property type="gene ID" value="Al_scaffold_0003_27"/>
</dbReference>
<keyword evidence="2" id="KW-0413">Isomerase</keyword>
<dbReference type="Gene3D" id="3.20.20.70">
    <property type="entry name" value="Aldolase class I"/>
    <property type="match status" value="1"/>
</dbReference>
<dbReference type="SUPFAM" id="SSF51366">
    <property type="entry name" value="Ribulose-phoshate binding barrel"/>
    <property type="match status" value="1"/>
</dbReference>
<dbReference type="Pfam" id="PF00834">
    <property type="entry name" value="Ribul_P_3_epim"/>
    <property type="match status" value="1"/>
</dbReference>
<evidence type="ECO:0000256" key="2">
    <source>
        <dbReference type="ARBA" id="ARBA00023235"/>
    </source>
</evidence>
<keyword evidence="1" id="KW-0479">Metal-binding</keyword>
<dbReference type="GO" id="GO:0005975">
    <property type="term" value="P:carbohydrate metabolic process"/>
    <property type="evidence" value="ECO:0007669"/>
    <property type="project" value="InterPro"/>
</dbReference>
<dbReference type="EMBL" id="GL348715">
    <property type="protein sequence ID" value="EFH58422.1"/>
    <property type="molecule type" value="Genomic_DNA"/>
</dbReference>
<proteinExistence type="predicted"/>
<gene>
    <name evidence="3" type="ORF">ARALYDRAFT_670830</name>
</gene>
<accession>D7L9K7</accession>
<dbReference type="GO" id="GO:0046872">
    <property type="term" value="F:metal ion binding"/>
    <property type="evidence" value="ECO:0007669"/>
    <property type="project" value="UniProtKB-KW"/>
</dbReference>
<reference evidence="4" key="1">
    <citation type="journal article" date="2011" name="Nat. Genet.">
        <title>The Arabidopsis lyrata genome sequence and the basis of rapid genome size change.</title>
        <authorList>
            <person name="Hu T.T."/>
            <person name="Pattyn P."/>
            <person name="Bakker E.G."/>
            <person name="Cao J."/>
            <person name="Cheng J.-F."/>
            <person name="Clark R.M."/>
            <person name="Fahlgren N."/>
            <person name="Fawcett J.A."/>
            <person name="Grimwood J."/>
            <person name="Gundlach H."/>
            <person name="Haberer G."/>
            <person name="Hollister J.D."/>
            <person name="Ossowski S."/>
            <person name="Ottilar R.P."/>
            <person name="Salamov A.A."/>
            <person name="Schneeberger K."/>
            <person name="Spannagl M."/>
            <person name="Wang X."/>
            <person name="Yang L."/>
            <person name="Nasrallah M.E."/>
            <person name="Bergelson J."/>
            <person name="Carrington J.C."/>
            <person name="Gaut B.S."/>
            <person name="Schmutz J."/>
            <person name="Mayer K.F.X."/>
            <person name="Van de Peer Y."/>
            <person name="Grigoriev I.V."/>
            <person name="Nordborg M."/>
            <person name="Weigel D."/>
            <person name="Guo Y.-L."/>
        </authorList>
    </citation>
    <scope>NUCLEOTIDE SEQUENCE [LARGE SCALE GENOMIC DNA]</scope>
    <source>
        <strain evidence="4">cv. MN47</strain>
    </source>
</reference>